<dbReference type="OrthoDB" id="5429770at2759"/>
<evidence type="ECO:0000256" key="3">
    <source>
        <dbReference type="ARBA" id="ARBA00023163"/>
    </source>
</evidence>
<evidence type="ECO:0000313" key="7">
    <source>
        <dbReference type="EMBL" id="KAJ5108865.1"/>
    </source>
</evidence>
<keyword evidence="8" id="KW-1185">Reference proteome</keyword>
<evidence type="ECO:0000256" key="2">
    <source>
        <dbReference type="ARBA" id="ARBA00023125"/>
    </source>
</evidence>
<gene>
    <name evidence="7" type="ORF">N7456_005540</name>
</gene>
<dbReference type="GO" id="GO:0000981">
    <property type="term" value="F:DNA-binding transcription factor activity, RNA polymerase II-specific"/>
    <property type="evidence" value="ECO:0007669"/>
    <property type="project" value="InterPro"/>
</dbReference>
<evidence type="ECO:0000313" key="8">
    <source>
        <dbReference type="Proteomes" id="UP001149165"/>
    </source>
</evidence>
<dbReference type="PROSITE" id="PS50048">
    <property type="entry name" value="ZN2_CY6_FUNGAL_2"/>
    <property type="match status" value="1"/>
</dbReference>
<evidence type="ECO:0000256" key="4">
    <source>
        <dbReference type="ARBA" id="ARBA00023242"/>
    </source>
</evidence>
<organism evidence="7 8">
    <name type="scientific">Penicillium angulare</name>
    <dbReference type="NCBI Taxonomy" id="116970"/>
    <lineage>
        <taxon>Eukaryota</taxon>
        <taxon>Fungi</taxon>
        <taxon>Dikarya</taxon>
        <taxon>Ascomycota</taxon>
        <taxon>Pezizomycotina</taxon>
        <taxon>Eurotiomycetes</taxon>
        <taxon>Eurotiomycetidae</taxon>
        <taxon>Eurotiales</taxon>
        <taxon>Aspergillaceae</taxon>
        <taxon>Penicillium</taxon>
    </lineage>
</organism>
<evidence type="ECO:0000259" key="6">
    <source>
        <dbReference type="PROSITE" id="PS50048"/>
    </source>
</evidence>
<keyword evidence="3" id="KW-0804">Transcription</keyword>
<dbReference type="Pfam" id="PF11951">
    <property type="entry name" value="Fungal_trans_2"/>
    <property type="match status" value="1"/>
</dbReference>
<dbReference type="InterPro" id="IPR036864">
    <property type="entry name" value="Zn2-C6_fun-type_DNA-bd_sf"/>
</dbReference>
<dbReference type="InterPro" id="IPR053175">
    <property type="entry name" value="DHMBA_Reg_Transcription_Factor"/>
</dbReference>
<protein>
    <recommendedName>
        <fullName evidence="6">Zn(2)-C6 fungal-type domain-containing protein</fullName>
    </recommendedName>
</protein>
<dbReference type="Gene3D" id="4.10.240.10">
    <property type="entry name" value="Zn(2)-C6 fungal-type DNA-binding domain"/>
    <property type="match status" value="1"/>
</dbReference>
<evidence type="ECO:0000256" key="5">
    <source>
        <dbReference type="SAM" id="MobiDB-lite"/>
    </source>
</evidence>
<dbReference type="AlphaFoldDB" id="A0A9W9FYP4"/>
<evidence type="ECO:0000256" key="1">
    <source>
        <dbReference type="ARBA" id="ARBA00023015"/>
    </source>
</evidence>
<name>A0A9W9FYP4_9EURO</name>
<sequence>MVYRGKPSSACERCRSRRLKCDQGTPTCSPCNRAKVECPGYRNTLDLAFRNQNDKAISLSQRSARKKQHATTKTANIRVASSSSSSSSPEYPNSVPYALENSLSDLAMGYFFSHYITGGIQEGYMSYLLPLINDPYNVAVISALNAVGLAALSNIRSSPQMMLKARREYTKALSETNKGLADIATSDRDDILAAVVLLGMYEVVTCSDGHFIDRWMKHVEGAARLVEYRGLKQLERREGLEMFTQLRLHINTCDIYRKRRSTALYIRLTENAMKYRDENDQIIDLLCLEVIQLADLRASIEDRSIYDPGEIIRKALTIDANLASLFISVPTPWQYHEVENPFSNGPQIGQTVWGTTYHLYGSLRASNMWNNWRSVRILLHELIIDTVASLEGCSPGPERRQQLALAAHSRFIASQLVEDICASVPYHLGAGTEDSDQVALPVTGAGGFCLMWQLLIAANSGLASQDLRSWIMDCLDKIGYSMGINQALAMSQLLRAGKQSESLHLPENHNLGFGRNHFIGLIEE</sequence>
<dbReference type="PANTHER" id="PTHR38791:SF5">
    <property type="entry name" value="TRANSCRIPTION FACTOR DBAG-RELATED"/>
    <property type="match status" value="1"/>
</dbReference>
<dbReference type="GO" id="GO:0008270">
    <property type="term" value="F:zinc ion binding"/>
    <property type="evidence" value="ECO:0007669"/>
    <property type="project" value="InterPro"/>
</dbReference>
<comment type="caution">
    <text evidence="7">The sequence shown here is derived from an EMBL/GenBank/DDBJ whole genome shotgun (WGS) entry which is preliminary data.</text>
</comment>
<dbReference type="CDD" id="cd00067">
    <property type="entry name" value="GAL4"/>
    <property type="match status" value="1"/>
</dbReference>
<dbReference type="PANTHER" id="PTHR38791">
    <property type="entry name" value="ZN(II)2CYS6 TRANSCRIPTION FACTOR (EUROFUNG)-RELATED-RELATED"/>
    <property type="match status" value="1"/>
</dbReference>
<feature type="domain" description="Zn(2)-C6 fungal-type" evidence="6">
    <location>
        <begin position="10"/>
        <end position="38"/>
    </location>
</feature>
<keyword evidence="4" id="KW-0539">Nucleus</keyword>
<dbReference type="SUPFAM" id="SSF57701">
    <property type="entry name" value="Zn2/Cys6 DNA-binding domain"/>
    <property type="match status" value="1"/>
</dbReference>
<dbReference type="SMART" id="SM00066">
    <property type="entry name" value="GAL4"/>
    <property type="match status" value="1"/>
</dbReference>
<dbReference type="InterPro" id="IPR021858">
    <property type="entry name" value="Fun_TF"/>
</dbReference>
<keyword evidence="2" id="KW-0238">DNA-binding</keyword>
<dbReference type="EMBL" id="JAPQKH010000003">
    <property type="protein sequence ID" value="KAJ5108865.1"/>
    <property type="molecule type" value="Genomic_DNA"/>
</dbReference>
<keyword evidence="1" id="KW-0805">Transcription regulation</keyword>
<accession>A0A9W9FYP4</accession>
<proteinExistence type="predicted"/>
<reference evidence="7" key="1">
    <citation type="submission" date="2022-11" db="EMBL/GenBank/DDBJ databases">
        <authorList>
            <person name="Petersen C."/>
        </authorList>
    </citation>
    <scope>NUCLEOTIDE SEQUENCE</scope>
    <source>
        <strain evidence="7">IBT 30069</strain>
    </source>
</reference>
<dbReference type="Proteomes" id="UP001149165">
    <property type="component" value="Unassembled WGS sequence"/>
</dbReference>
<dbReference type="Pfam" id="PF00172">
    <property type="entry name" value="Zn_clus"/>
    <property type="match status" value="1"/>
</dbReference>
<dbReference type="PROSITE" id="PS00463">
    <property type="entry name" value="ZN2_CY6_FUNGAL_1"/>
    <property type="match status" value="1"/>
</dbReference>
<reference evidence="7" key="2">
    <citation type="journal article" date="2023" name="IMA Fungus">
        <title>Comparative genomic study of the Penicillium genus elucidates a diverse pangenome and 15 lateral gene transfer events.</title>
        <authorList>
            <person name="Petersen C."/>
            <person name="Sorensen T."/>
            <person name="Nielsen M.R."/>
            <person name="Sondergaard T.E."/>
            <person name="Sorensen J.L."/>
            <person name="Fitzpatrick D.A."/>
            <person name="Frisvad J.C."/>
            <person name="Nielsen K.L."/>
        </authorList>
    </citation>
    <scope>NUCLEOTIDE SEQUENCE</scope>
    <source>
        <strain evidence="7">IBT 30069</strain>
    </source>
</reference>
<dbReference type="GO" id="GO:0003677">
    <property type="term" value="F:DNA binding"/>
    <property type="evidence" value="ECO:0007669"/>
    <property type="project" value="UniProtKB-KW"/>
</dbReference>
<feature type="region of interest" description="Disordered" evidence="5">
    <location>
        <begin position="59"/>
        <end position="92"/>
    </location>
</feature>
<dbReference type="InterPro" id="IPR001138">
    <property type="entry name" value="Zn2Cys6_DnaBD"/>
</dbReference>